<dbReference type="FunFam" id="1.10.10.10:FF:000322">
    <property type="entry name" value="Probable disease resistance protein At1g63360"/>
    <property type="match status" value="1"/>
</dbReference>
<dbReference type="Proteomes" id="UP001161247">
    <property type="component" value="Chromosome 7"/>
</dbReference>
<keyword evidence="9" id="KW-0611">Plant defense</keyword>
<name>A0AAV1E374_OLDCO</name>
<reference evidence="15" key="1">
    <citation type="submission" date="2023-03" db="EMBL/GenBank/DDBJ databases">
        <authorList>
            <person name="Julca I."/>
        </authorList>
    </citation>
    <scope>NUCLEOTIDE SEQUENCE</scope>
</reference>
<keyword evidence="16" id="KW-1185">Reference proteome</keyword>
<dbReference type="PRINTS" id="PR00364">
    <property type="entry name" value="DISEASERSIST"/>
</dbReference>
<protein>
    <submittedName>
        <fullName evidence="15">OLC1v1014066C1</fullName>
    </submittedName>
</protein>
<evidence type="ECO:0000256" key="5">
    <source>
        <dbReference type="ARBA" id="ARBA00022614"/>
    </source>
</evidence>
<proteinExistence type="inferred from homology"/>
<evidence type="ECO:0000259" key="12">
    <source>
        <dbReference type="Pfam" id="PF00931"/>
    </source>
</evidence>
<keyword evidence="5" id="KW-0433">Leucine-rich repeat</keyword>
<organism evidence="15 16">
    <name type="scientific">Oldenlandia corymbosa var. corymbosa</name>
    <dbReference type="NCBI Taxonomy" id="529605"/>
    <lineage>
        <taxon>Eukaryota</taxon>
        <taxon>Viridiplantae</taxon>
        <taxon>Streptophyta</taxon>
        <taxon>Embryophyta</taxon>
        <taxon>Tracheophyta</taxon>
        <taxon>Spermatophyta</taxon>
        <taxon>Magnoliopsida</taxon>
        <taxon>eudicotyledons</taxon>
        <taxon>Gunneridae</taxon>
        <taxon>Pentapetalae</taxon>
        <taxon>asterids</taxon>
        <taxon>lamiids</taxon>
        <taxon>Gentianales</taxon>
        <taxon>Rubiaceae</taxon>
        <taxon>Rubioideae</taxon>
        <taxon>Spermacoceae</taxon>
        <taxon>Hedyotis-Oldenlandia complex</taxon>
        <taxon>Oldenlandia</taxon>
    </lineage>
</organism>
<evidence type="ECO:0000256" key="7">
    <source>
        <dbReference type="ARBA" id="ARBA00022737"/>
    </source>
</evidence>
<dbReference type="Gene3D" id="3.40.50.300">
    <property type="entry name" value="P-loop containing nucleotide triphosphate hydrolases"/>
    <property type="match status" value="2"/>
</dbReference>
<dbReference type="InterPro" id="IPR027417">
    <property type="entry name" value="P-loop_NTPase"/>
</dbReference>
<feature type="domain" description="NB-ARC" evidence="12">
    <location>
        <begin position="382"/>
        <end position="544"/>
    </location>
</feature>
<dbReference type="SUPFAM" id="SSF52540">
    <property type="entry name" value="P-loop containing nucleoside triphosphate hydrolases"/>
    <property type="match status" value="2"/>
</dbReference>
<dbReference type="GO" id="GO:0051607">
    <property type="term" value="P:defense response to virus"/>
    <property type="evidence" value="ECO:0007669"/>
    <property type="project" value="UniProtKB-ARBA"/>
</dbReference>
<evidence type="ECO:0000313" key="15">
    <source>
        <dbReference type="EMBL" id="CAI9113459.1"/>
    </source>
</evidence>
<evidence type="ECO:0000313" key="16">
    <source>
        <dbReference type="Proteomes" id="UP001161247"/>
    </source>
</evidence>
<dbReference type="Pfam" id="PF12061">
    <property type="entry name" value="NB-LRR"/>
    <property type="match status" value="1"/>
</dbReference>
<evidence type="ECO:0000259" key="13">
    <source>
        <dbReference type="Pfam" id="PF12061"/>
    </source>
</evidence>
<dbReference type="Pfam" id="PF23559">
    <property type="entry name" value="WHD_DRP"/>
    <property type="match status" value="2"/>
</dbReference>
<dbReference type="GO" id="GO:0009626">
    <property type="term" value="P:plant-type hypersensitive response"/>
    <property type="evidence" value="ECO:0007669"/>
    <property type="project" value="UniProtKB-KW"/>
</dbReference>
<evidence type="ECO:0000256" key="10">
    <source>
        <dbReference type="ARBA" id="ARBA00022840"/>
    </source>
</evidence>
<dbReference type="InterPro" id="IPR032675">
    <property type="entry name" value="LRR_dom_sf"/>
</dbReference>
<keyword evidence="10" id="KW-0067">ATP-binding</keyword>
<feature type="coiled-coil region" evidence="11">
    <location>
        <begin position="1208"/>
        <end position="1244"/>
    </location>
</feature>
<comment type="function">
    <text evidence="1">Confers resistance to late blight (Phytophthora infestans) races carrying the avirulence gene Avr1. Resistance proteins guard the plant against pathogens that contain an appropriate avirulence protein via an indirect interaction with this avirulence protein. That triggers a defense system including the hypersensitive response, which restricts the pathogen growth.</text>
</comment>
<keyword evidence="7" id="KW-0677">Repeat</keyword>
<feature type="domain" description="Disease resistance protein winged helix" evidence="14">
    <location>
        <begin position="546"/>
        <end position="614"/>
    </location>
</feature>
<evidence type="ECO:0000256" key="3">
    <source>
        <dbReference type="ARBA" id="ARBA00008894"/>
    </source>
</evidence>
<feature type="domain" description="Disease resistance protein winged helix" evidence="14">
    <location>
        <begin position="1488"/>
        <end position="1556"/>
    </location>
</feature>
<accession>A0AAV1E374</accession>
<keyword evidence="11" id="KW-0175">Coiled coil</keyword>
<dbReference type="PANTHER" id="PTHR23155">
    <property type="entry name" value="DISEASE RESISTANCE PROTEIN RP"/>
    <property type="match status" value="1"/>
</dbReference>
<dbReference type="GO" id="GO:0005524">
    <property type="term" value="F:ATP binding"/>
    <property type="evidence" value="ECO:0007669"/>
    <property type="project" value="UniProtKB-KW"/>
</dbReference>
<evidence type="ECO:0000256" key="1">
    <source>
        <dbReference type="ARBA" id="ARBA00002074"/>
    </source>
</evidence>
<dbReference type="InterPro" id="IPR058922">
    <property type="entry name" value="WHD_DRP"/>
</dbReference>
<dbReference type="GO" id="GO:0043531">
    <property type="term" value="F:ADP binding"/>
    <property type="evidence" value="ECO:0007669"/>
    <property type="project" value="InterPro"/>
</dbReference>
<evidence type="ECO:0000256" key="4">
    <source>
        <dbReference type="ARBA" id="ARBA00022490"/>
    </source>
</evidence>
<dbReference type="Gene3D" id="1.10.10.10">
    <property type="entry name" value="Winged helix-like DNA-binding domain superfamily/Winged helix DNA-binding domain"/>
    <property type="match status" value="2"/>
</dbReference>
<feature type="domain" description="Late blight resistance protein R1A-like N-terminal" evidence="13">
    <location>
        <begin position="888"/>
        <end position="1105"/>
    </location>
</feature>
<evidence type="ECO:0000256" key="8">
    <source>
        <dbReference type="ARBA" id="ARBA00022741"/>
    </source>
</evidence>
<keyword evidence="8" id="KW-0547">Nucleotide-binding</keyword>
<evidence type="ECO:0000256" key="2">
    <source>
        <dbReference type="ARBA" id="ARBA00004496"/>
    </source>
</evidence>
<dbReference type="InterPro" id="IPR002182">
    <property type="entry name" value="NB-ARC"/>
</dbReference>
<gene>
    <name evidence="15" type="ORF">OLC1_LOCUS20473</name>
</gene>
<dbReference type="InterPro" id="IPR044974">
    <property type="entry name" value="Disease_R_plants"/>
</dbReference>
<dbReference type="SUPFAM" id="SSF52058">
    <property type="entry name" value="L domain-like"/>
    <property type="match status" value="2"/>
</dbReference>
<comment type="subcellular location">
    <subcellularLocation>
        <location evidence="2">Cytoplasm</location>
    </subcellularLocation>
</comment>
<comment type="similarity">
    <text evidence="3">Belongs to the disease resistance NB-LRR family.</text>
</comment>
<dbReference type="Gene3D" id="3.80.10.10">
    <property type="entry name" value="Ribonuclease Inhibitor"/>
    <property type="match status" value="2"/>
</dbReference>
<evidence type="ECO:0000259" key="14">
    <source>
        <dbReference type="Pfam" id="PF23559"/>
    </source>
</evidence>
<dbReference type="FunFam" id="3.40.50.300:FF:001091">
    <property type="entry name" value="Probable disease resistance protein At1g61300"/>
    <property type="match status" value="2"/>
</dbReference>
<dbReference type="InterPro" id="IPR036388">
    <property type="entry name" value="WH-like_DNA-bd_sf"/>
</dbReference>
<sequence>MFVLVSTGNLYNWRDEVNWPSFVLKIEDTLHEFAEQYHTADDGVVSVSDIRFRENLQASVFDLSDEIDEWYYTQWDSVLTIKTSNPQVSEIYTQSLRSSMLSRQLLEPTHQQLMEDGGAFNIATNNFLESLIDILWKWLRLNNFCLVYVKDRMLELYGKLRSLRTILKQQHNIEKDDDIVFLLHDAGVLIFSLYQTHTAVDLGCFRDFLETLKTTLLQLEDKDSPVPKVNVPKTNQLGSVDFVLEKLANLTSREAEPIPNNNNHVQTVHEQLVTVRSFLGDIVDFYQEHEEYQALWNLVLEVTCKVECLIDQLLVDDLRYCPSISVDAILEDIRDIKAKTEVMRPQNRLKEATRTYHHQPSQMTLLEANDEVVGFSSDAKLILDRLKRGSKQLKVIAIVGMPGLGKTTLASKVYNDDSISLHFQVHAWCAVSQALDKKNVLFQLLKQVDPNSSCSMLSEQDWVEKLWRSLKGKRYLLYLDDIWDNEAWNSLAPALPDDNYGSRILLTSRNQGIAPSHMLDQEPHFLKSLNEKKGWELLQRKLFPAFPEDAEIRTTKLFYIWVAEGFVRETDGKRIKDVAEDYLNGLIGKSLVMGAKKKWNGEVKTCRIRDLLRDYCLQKSKEEQFFHVIKGYDELSAFNEPSNLRRLCINSEIKDVKQSKLFCPRSRSLLFQVPHGSSEPFGDASSVVSIFKLLRVLDLEGICFKGDFPSEISLLVQFAFLAIRDFFTHMPSSVAKLSNLETLIVELSNAGNISLLDILWNLHKLKYLRVMLTAGIVKRGEYRAQQDSTILEGETWEIEEGEFSQLRILKMKWMNLVRWRAGDDQLECLQKLVLKGCKNLEDMPCNCLENIQTLETIKAFYCSETTEELVKQIEEQQVEQLGNSNLKSGSLLPQLISGSLPTIDDISKLIGSALELLRENHYLTETKALIEQLKVLQTLIIFVEKPTQELLAHANNVVIHIHLFFTCPRALHQLGGEMLRDSPTTWAQTISPSSSPMVCEIYTQSLRSSKLSRQSSAPTDQVFHDGAFIATKDFIDFLVDHLWELLRLNNIDFLVSVKDQMQELYHNLRSLRTILLKQQLQLNTKADIVSLLCDAGVLVISLFQIDTKVDLGCFHDLLKTFKTILLQLGEEDQPVPDFNFPKTNQLGYVDFVLEKLVDLRSSEAEPIPNSNHVQTLHQELLFLRFVLGDIVEFHLEHEELQTLWNRVLEAVMEEIRDIKSQIEINRSEIEGKRQQNRLKEATRTYHHQPSKMTSLEANDVVVGFSDDAKLIMDRLKRGPKQLKVIAIVGMPGLGKTTLASKVYNDDSISLHFQVHAWCPVSQALDKKNVLFQLLKQVDPNSSCSELSEQDLVEKLWRSLKGKRYLLYLDDIWDNEAWNSLAPAFPDDKCGSRILLTSRNQGIAPSHMLDQEPHFLKSLNEKESWELLQRKLFPAGILATTAPEDWDKIWEDLNSCDASVTEQCTDSLELSYKCLPDHLKPCLLYFAAFPEDAEIQTTKLFYLWVAEGFVRETDGKRIKDVAEDYLNGLIGRSLVMGAKKRWNGEVKTCRIHDLLRDYSLQKAKDDGFLHLVKGYDELLAFKEPRNLRRLCVHSEVKHFKQSKLFCTRARSLLFQDPYRSYDPIKDASFVISICKLLRVLDLEKIKFGSEFPSEISLLVQLAFLAIQGDFDCIPSCIGKLLNLETLILHPIFDSIPLPDSLWNLQKLKYLCIGAGGGDVPIENIDKSPVLYELDEFSGARIPYNCSLELERLVAKFPNIRKLRCFISCNKDNKSENPHRGIIVRDFLTHLESLSLSSDINQVFKFGFPNNLKKLKLRGFILSGENMSTIGELPNLQVLELHSTRFEGDTWETKEMEFSQLRILKLRFVDLVSWIANDDQFECLQMLVLEECDNLEEIPCHCLENILTLETIVVVNPSEATRKSEDQTGGAAW</sequence>
<evidence type="ECO:0000256" key="6">
    <source>
        <dbReference type="ARBA" id="ARBA00022667"/>
    </source>
</evidence>
<feature type="domain" description="NB-ARC" evidence="12">
    <location>
        <begin position="1270"/>
        <end position="1433"/>
    </location>
</feature>
<keyword evidence="4" id="KW-0963">Cytoplasm</keyword>
<keyword evidence="6" id="KW-0381">Hypersensitive response</keyword>
<dbReference type="EMBL" id="OX459124">
    <property type="protein sequence ID" value="CAI9113459.1"/>
    <property type="molecule type" value="Genomic_DNA"/>
</dbReference>
<evidence type="ECO:0000256" key="11">
    <source>
        <dbReference type="SAM" id="Coils"/>
    </source>
</evidence>
<dbReference type="Pfam" id="PF00931">
    <property type="entry name" value="NB-ARC"/>
    <property type="match status" value="2"/>
</dbReference>
<evidence type="ECO:0000256" key="9">
    <source>
        <dbReference type="ARBA" id="ARBA00022821"/>
    </source>
</evidence>
<dbReference type="InterPro" id="IPR021929">
    <property type="entry name" value="R1A-like_N"/>
</dbReference>
<dbReference type="PANTHER" id="PTHR23155:SF1152">
    <property type="entry name" value="AAA+ ATPASE DOMAIN-CONTAINING PROTEIN"/>
    <property type="match status" value="1"/>
</dbReference>